<feature type="transmembrane region" description="Helical" evidence="9">
    <location>
        <begin position="179"/>
        <end position="201"/>
    </location>
</feature>
<keyword evidence="3" id="KW-0813">Transport</keyword>
<comment type="caution">
    <text evidence="9">Lacks conserved residue(s) required for the propagation of feature annotation.</text>
</comment>
<evidence type="ECO:0000256" key="1">
    <source>
        <dbReference type="ARBA" id="ARBA00004225"/>
    </source>
</evidence>
<keyword evidence="6 9" id="KW-1133">Transmembrane helix</keyword>
<evidence type="ECO:0000256" key="2">
    <source>
        <dbReference type="ARBA" id="ARBA00005974"/>
    </source>
</evidence>
<feature type="compositionally biased region" description="Low complexity" evidence="10">
    <location>
        <begin position="8"/>
        <end position="27"/>
    </location>
</feature>
<protein>
    <recommendedName>
        <fullName evidence="9">Sidoreflexin</fullName>
    </recommendedName>
</protein>
<dbReference type="PANTHER" id="PTHR11153:SF8">
    <property type="entry name" value="SIDEROFLEXIN-1"/>
    <property type="match status" value="1"/>
</dbReference>
<dbReference type="GO" id="GO:0015075">
    <property type="term" value="F:monoatomic ion transmembrane transporter activity"/>
    <property type="evidence" value="ECO:0007669"/>
    <property type="project" value="InterPro"/>
</dbReference>
<name>A0AA35XCD5_GEOBA</name>
<evidence type="ECO:0000256" key="10">
    <source>
        <dbReference type="SAM" id="MobiDB-lite"/>
    </source>
</evidence>
<dbReference type="GO" id="GO:0140300">
    <property type="term" value="P:serine import into mitochondrion"/>
    <property type="evidence" value="ECO:0007669"/>
    <property type="project" value="TreeGrafter"/>
</dbReference>
<organism evidence="11 12">
    <name type="scientific">Geodia barretti</name>
    <name type="common">Barrett's horny sponge</name>
    <dbReference type="NCBI Taxonomy" id="519541"/>
    <lineage>
        <taxon>Eukaryota</taxon>
        <taxon>Metazoa</taxon>
        <taxon>Porifera</taxon>
        <taxon>Demospongiae</taxon>
        <taxon>Heteroscleromorpha</taxon>
        <taxon>Tetractinellida</taxon>
        <taxon>Astrophorina</taxon>
        <taxon>Geodiidae</taxon>
        <taxon>Geodia</taxon>
    </lineage>
</organism>
<comment type="similarity">
    <text evidence="2 9">Belongs to the sideroflexin family.</text>
</comment>
<evidence type="ECO:0000256" key="6">
    <source>
        <dbReference type="ARBA" id="ARBA00022989"/>
    </source>
</evidence>
<keyword evidence="5" id="KW-0029">Amino-acid transport</keyword>
<evidence type="ECO:0000256" key="4">
    <source>
        <dbReference type="ARBA" id="ARBA00022692"/>
    </source>
</evidence>
<dbReference type="EMBL" id="CASHTH010003999">
    <property type="protein sequence ID" value="CAI8052269.1"/>
    <property type="molecule type" value="Genomic_DNA"/>
</dbReference>
<accession>A0AA35XCD5</accession>
<evidence type="ECO:0000313" key="11">
    <source>
        <dbReference type="EMBL" id="CAI8052269.1"/>
    </source>
</evidence>
<dbReference type="InterPro" id="IPR004686">
    <property type="entry name" value="Mtc"/>
</dbReference>
<keyword evidence="12" id="KW-1185">Reference proteome</keyword>
<evidence type="ECO:0000256" key="5">
    <source>
        <dbReference type="ARBA" id="ARBA00022970"/>
    </source>
</evidence>
<proteinExistence type="inferred from homology"/>
<feature type="transmembrane region" description="Helical" evidence="9">
    <location>
        <begin position="257"/>
        <end position="279"/>
    </location>
</feature>
<evidence type="ECO:0000256" key="3">
    <source>
        <dbReference type="ARBA" id="ARBA00022448"/>
    </source>
</evidence>
<keyword evidence="7 9" id="KW-0496">Mitochondrion</keyword>
<reference evidence="11" key="1">
    <citation type="submission" date="2023-03" db="EMBL/GenBank/DDBJ databases">
        <authorList>
            <person name="Steffen K."/>
            <person name="Cardenas P."/>
        </authorList>
    </citation>
    <scope>NUCLEOTIDE SEQUENCE</scope>
</reference>
<evidence type="ECO:0000256" key="7">
    <source>
        <dbReference type="ARBA" id="ARBA00023128"/>
    </source>
</evidence>
<evidence type="ECO:0000313" key="12">
    <source>
        <dbReference type="Proteomes" id="UP001174909"/>
    </source>
</evidence>
<evidence type="ECO:0000256" key="9">
    <source>
        <dbReference type="RuleBase" id="RU362000"/>
    </source>
</evidence>
<dbReference type="Proteomes" id="UP001174909">
    <property type="component" value="Unassembled WGS sequence"/>
</dbReference>
<evidence type="ECO:0000256" key="8">
    <source>
        <dbReference type="ARBA" id="ARBA00023136"/>
    </source>
</evidence>
<keyword evidence="8 9" id="KW-0472">Membrane</keyword>
<dbReference type="Pfam" id="PF03820">
    <property type="entry name" value="SFXNs"/>
    <property type="match status" value="1"/>
</dbReference>
<dbReference type="PANTHER" id="PTHR11153">
    <property type="entry name" value="SIDEROFLEXIN"/>
    <property type="match status" value="1"/>
</dbReference>
<dbReference type="AlphaFoldDB" id="A0AA35XCD5"/>
<comment type="caution">
    <text evidence="11">The sequence shown here is derived from an EMBL/GenBank/DDBJ whole genome shotgun (WGS) entry which is preliminary data.</text>
</comment>
<gene>
    <name evidence="11" type="ORF">GBAR_LOCUS28600</name>
</gene>
<feature type="region of interest" description="Disordered" evidence="10">
    <location>
        <begin position="1"/>
        <end position="28"/>
    </location>
</feature>
<dbReference type="NCBIfam" id="TIGR00798">
    <property type="entry name" value="mtc"/>
    <property type="match status" value="1"/>
</dbReference>
<keyword evidence="4 9" id="KW-0812">Transmembrane</keyword>
<comment type="subcellular location">
    <subcellularLocation>
        <location evidence="1 9">Mitochondrion membrane</location>
        <topology evidence="1 9">Multi-pass membrane protein</topology>
    </subcellularLocation>
</comment>
<sequence>MAERRFRAASSSSGGNSTAGTASGAAGVMDGSRAVHPALHVDLSRPRHDQSTYWGRARHFMETVNPLNILASPAKLEEAARTVHAYKRGEVGKGITESQLWKAKRLYDSAYHPDTGEKMFIVGRMSFQVYGNMTIIGLMMTFHKHPASVVFWQLANQTFNAIVNYTNRSGDQVITYRDLAVPFVAATTGATTAALVLNSFAKRMPPLVGRFVPLAAVATANTINIPLVRQRELREGITVVDGDDNQLGSSQITAQRAIGQVVFSRIVMAVPGMAIPAFIMNHLEKKNLFKRMPWANAPLQVLLVGLCLMFATPLCCAIFPQKSSIAVASLEPELRNSISRSRPQLTHVYYNKGL</sequence>
<dbReference type="GO" id="GO:0005743">
    <property type="term" value="C:mitochondrial inner membrane"/>
    <property type="evidence" value="ECO:0007669"/>
    <property type="project" value="TreeGrafter"/>
</dbReference>
<feature type="transmembrane region" description="Helical" evidence="9">
    <location>
        <begin position="299"/>
        <end position="319"/>
    </location>
</feature>